<evidence type="ECO:0008006" key="3">
    <source>
        <dbReference type="Google" id="ProtNLM"/>
    </source>
</evidence>
<comment type="caution">
    <text evidence="1">The sequence shown here is derived from an EMBL/GenBank/DDBJ whole genome shotgun (WGS) entry which is preliminary data.</text>
</comment>
<accession>A0ABP2MQA9</accession>
<evidence type="ECO:0000313" key="2">
    <source>
        <dbReference type="Proteomes" id="UP000003175"/>
    </source>
</evidence>
<proteinExistence type="predicted"/>
<evidence type="ECO:0000313" key="1">
    <source>
        <dbReference type="EMBL" id="EHG24844.1"/>
    </source>
</evidence>
<name>A0ABP2MQA9_9FIRM</name>
<dbReference type="Proteomes" id="UP000003175">
    <property type="component" value="Unassembled WGS sequence"/>
</dbReference>
<sequence length="177" mass="20570">MARQRKSEYYLVDGYNVINAWPELMRLRGNLNEARDVLVHILTEYGAFENYEMTVVFDAFFTEEEEHELQISDRMKVIYTGAGETADSCIERLAYTAVRAGREVYVVTSDGAEQSVILGAGAYRITSPELRRSVKKAKKLMKAEYMNPHSRPLGRIEVHERLDYDTRARLEELRRRK</sequence>
<gene>
    <name evidence="1" type="ORF">HMPREF9432_01099</name>
</gene>
<dbReference type="PANTHER" id="PTHR34547:SF1">
    <property type="entry name" value="YACP-LIKE NYN DOMAIN PROTEIN"/>
    <property type="match status" value="1"/>
</dbReference>
<dbReference type="EMBL" id="ADGH01000009">
    <property type="protein sequence ID" value="EHG24844.1"/>
    <property type="molecule type" value="Genomic_DNA"/>
</dbReference>
<dbReference type="Pfam" id="PF05991">
    <property type="entry name" value="NYN_YacP"/>
    <property type="match status" value="1"/>
</dbReference>
<dbReference type="InterPro" id="IPR010298">
    <property type="entry name" value="YacP-like"/>
</dbReference>
<dbReference type="PANTHER" id="PTHR34547">
    <property type="entry name" value="YACP-LIKE NYN DOMAIN PROTEIN"/>
    <property type="match status" value="1"/>
</dbReference>
<keyword evidence="2" id="KW-1185">Reference proteome</keyword>
<dbReference type="CDD" id="cd10912">
    <property type="entry name" value="PIN_YacP-like"/>
    <property type="match status" value="1"/>
</dbReference>
<dbReference type="RefSeq" id="WP_006696392.1">
    <property type="nucleotide sequence ID" value="NZ_JH376858.1"/>
</dbReference>
<reference evidence="1 2" key="1">
    <citation type="submission" date="2011-08" db="EMBL/GenBank/DDBJ databases">
        <title>The Genome Sequence of Selenomonas noxia F0398.</title>
        <authorList>
            <consortium name="The Broad Institute Genome Sequencing Platform"/>
            <person name="Earl A."/>
            <person name="Ward D."/>
            <person name="Feldgarden M."/>
            <person name="Gevers D."/>
            <person name="Izard J."/>
            <person name="Ganesan A."/>
            <person name="Blanton J.M."/>
            <person name="Baranova O.V."/>
            <person name="Tanner A.C."/>
            <person name="Dewhirst F.E."/>
            <person name="Young S.K."/>
            <person name="Zeng Q."/>
            <person name="Gargeya S."/>
            <person name="Fitzgerald M."/>
            <person name="Haas B."/>
            <person name="Abouelleil A."/>
            <person name="Alvarado L."/>
            <person name="Arachchi H.M."/>
            <person name="Berlin A."/>
            <person name="Brown A."/>
            <person name="Chapman S.B."/>
            <person name="Chen Z."/>
            <person name="Dunbar C."/>
            <person name="Freedman E."/>
            <person name="Gearin G."/>
            <person name="Gellesch M."/>
            <person name="Goldberg J."/>
            <person name="Griggs A."/>
            <person name="Gujja S."/>
            <person name="Heiman D."/>
            <person name="Howarth C."/>
            <person name="Larson L."/>
            <person name="Lui A."/>
            <person name="MacDonald P.J.P."/>
            <person name="Montmayeur A."/>
            <person name="Murphy C."/>
            <person name="Neiman D."/>
            <person name="Pearson M."/>
            <person name="Priest M."/>
            <person name="Roberts A."/>
            <person name="Saif S."/>
            <person name="Shea T."/>
            <person name="Shenoy N."/>
            <person name="Sisk P."/>
            <person name="Stolte C."/>
            <person name="Sykes S."/>
            <person name="Wortman J."/>
            <person name="Nusbaum C."/>
            <person name="Birren B."/>
        </authorList>
    </citation>
    <scope>NUCLEOTIDE SEQUENCE [LARGE SCALE GENOMIC DNA]</scope>
    <source>
        <strain evidence="1 2">F0398</strain>
    </source>
</reference>
<protein>
    <recommendedName>
        <fullName evidence="3">NYN domain-containing protein</fullName>
    </recommendedName>
</protein>
<organism evidence="1 2">
    <name type="scientific">Selenomonas noxia F0398</name>
    <dbReference type="NCBI Taxonomy" id="702437"/>
    <lineage>
        <taxon>Bacteria</taxon>
        <taxon>Bacillati</taxon>
        <taxon>Bacillota</taxon>
        <taxon>Negativicutes</taxon>
        <taxon>Selenomonadales</taxon>
        <taxon>Selenomonadaceae</taxon>
        <taxon>Selenomonas</taxon>
    </lineage>
</organism>